<dbReference type="EMBL" id="CP135131">
    <property type="protein sequence ID" value="WNP39754.1"/>
    <property type="molecule type" value="Genomic_DNA"/>
</dbReference>
<dbReference type="InterPro" id="IPR041657">
    <property type="entry name" value="HTH_17"/>
</dbReference>
<dbReference type="EMBL" id="CP135130">
    <property type="protein sequence ID" value="WNP37662.1"/>
    <property type="molecule type" value="Genomic_DNA"/>
</dbReference>
<evidence type="ECO:0000313" key="4">
    <source>
        <dbReference type="EMBL" id="WNP37662.1"/>
    </source>
</evidence>
<dbReference type="InterPro" id="IPR036388">
    <property type="entry name" value="WH-like_DNA-bd_sf"/>
</dbReference>
<evidence type="ECO:0000259" key="1">
    <source>
        <dbReference type="Pfam" id="PF12728"/>
    </source>
</evidence>
<evidence type="ECO:0000313" key="5">
    <source>
        <dbReference type="EMBL" id="WNP39754.1"/>
    </source>
</evidence>
<proteinExistence type="predicted"/>
<dbReference type="EMBL" id="CP134855">
    <property type="protein sequence ID" value="WNL31512.1"/>
    <property type="molecule type" value="Genomic_DNA"/>
</dbReference>
<reference evidence="4" key="1">
    <citation type="submission" date="2023-09" db="EMBL/GenBank/DDBJ databases">
        <title>Arcobacter tbilisiensis sp. nov. isolated from chicken meat in Tbilisi, Georgia.</title>
        <authorList>
            <person name="Matthias R."/>
            <person name="Zautner A.E."/>
        </authorList>
    </citation>
    <scope>NUCLEOTIDE SEQUENCE</scope>
    <source>
        <strain evidence="4">LEO 101</strain>
        <strain evidence="2">LEO 49</strain>
        <strain evidence="5">LEO 50</strain>
        <strain evidence="3">LEO 53</strain>
    </source>
</reference>
<organism evidence="4">
    <name type="scientific">Arcobacter sp. AZ-2023</name>
    <dbReference type="NCBI Taxonomy" id="3074453"/>
    <lineage>
        <taxon>Bacteria</taxon>
        <taxon>Pseudomonadati</taxon>
        <taxon>Campylobacterota</taxon>
        <taxon>Epsilonproteobacteria</taxon>
        <taxon>Campylobacterales</taxon>
        <taxon>Arcobacteraceae</taxon>
        <taxon>Arcobacter</taxon>
    </lineage>
</organism>
<feature type="domain" description="Helix-turn-helix" evidence="1">
    <location>
        <begin position="25"/>
        <end position="74"/>
    </location>
</feature>
<dbReference type="Gene3D" id="1.10.10.10">
    <property type="entry name" value="Winged helix-like DNA-binding domain superfamily/Winged helix DNA-binding domain"/>
    <property type="match status" value="1"/>
</dbReference>
<accession>A0AA96L207</accession>
<dbReference type="SUPFAM" id="SSF46955">
    <property type="entry name" value="Putative DNA-binding domain"/>
    <property type="match status" value="1"/>
</dbReference>
<dbReference type="EMBL" id="CP134853">
    <property type="protein sequence ID" value="WNL27693.1"/>
    <property type="molecule type" value="Genomic_DNA"/>
</dbReference>
<dbReference type="Pfam" id="PF12728">
    <property type="entry name" value="HTH_17"/>
    <property type="match status" value="1"/>
</dbReference>
<evidence type="ECO:0000313" key="2">
    <source>
        <dbReference type="EMBL" id="WNL27693.1"/>
    </source>
</evidence>
<evidence type="ECO:0000313" key="3">
    <source>
        <dbReference type="EMBL" id="WNL31512.1"/>
    </source>
</evidence>
<protein>
    <submittedName>
        <fullName evidence="4">Helix-turn-helix domain-containing protein</fullName>
    </submittedName>
</protein>
<sequence length="79" mass="8967">MNINEEIKEYMQQINNLGFEKILNLNSKQTAGILGVSASTIEAWRKQGIGIEYIEVGGRILYPKLKIAEFQANRKIRTA</sequence>
<dbReference type="InterPro" id="IPR009061">
    <property type="entry name" value="DNA-bd_dom_put_sf"/>
</dbReference>
<gene>
    <name evidence="4" type="ORF">RJG58_08445</name>
    <name evidence="5" type="ORF">RMP69_08445</name>
    <name evidence="2" type="ORF">RMQ65_10470</name>
    <name evidence="3" type="ORF">RMQ67_08445</name>
</gene>
<name>A0AA96L207_9BACT</name>
<dbReference type="AlphaFoldDB" id="A0AA96L207"/>